<protein>
    <submittedName>
        <fullName evidence="2">RNA-binding protein Ro60-like</fullName>
    </submittedName>
</protein>
<dbReference type="GO" id="GO:0003723">
    <property type="term" value="F:RNA binding"/>
    <property type="evidence" value="ECO:0007669"/>
    <property type="project" value="InterPro"/>
</dbReference>
<evidence type="ECO:0000313" key="2">
    <source>
        <dbReference type="RefSeq" id="XP_047739810.1"/>
    </source>
</evidence>
<dbReference type="AlphaFoldDB" id="A0A979FRP2"/>
<dbReference type="GeneID" id="108682897"/>
<gene>
    <name evidence="2" type="primary">LOC108682897</name>
</gene>
<dbReference type="PANTHER" id="PTHR14202:SF0">
    <property type="entry name" value="RNA-BINDING PROTEIN RO60"/>
    <property type="match status" value="1"/>
</dbReference>
<dbReference type="InterPro" id="IPR040322">
    <property type="entry name" value="TROVE2"/>
</dbReference>
<proteinExistence type="predicted"/>
<dbReference type="GO" id="GO:1990904">
    <property type="term" value="C:ribonucleoprotein complex"/>
    <property type="evidence" value="ECO:0007669"/>
    <property type="project" value="TreeGrafter"/>
</dbReference>
<reference evidence="2" key="1">
    <citation type="submission" date="2025-08" db="UniProtKB">
        <authorList>
            <consortium name="RefSeq"/>
        </authorList>
    </citation>
    <scope>IDENTIFICATION</scope>
    <source>
        <tissue evidence="2">Whole organism</tissue>
    </source>
</reference>
<organism evidence="1 2">
    <name type="scientific">Hyalella azteca</name>
    <name type="common">Amphipod</name>
    <dbReference type="NCBI Taxonomy" id="294128"/>
    <lineage>
        <taxon>Eukaryota</taxon>
        <taxon>Metazoa</taxon>
        <taxon>Ecdysozoa</taxon>
        <taxon>Arthropoda</taxon>
        <taxon>Crustacea</taxon>
        <taxon>Multicrustacea</taxon>
        <taxon>Malacostraca</taxon>
        <taxon>Eumalacostraca</taxon>
        <taxon>Peracarida</taxon>
        <taxon>Amphipoda</taxon>
        <taxon>Senticaudata</taxon>
        <taxon>Talitrida</taxon>
        <taxon>Talitroidea</taxon>
        <taxon>Hyalellidae</taxon>
        <taxon>Hyalella</taxon>
    </lineage>
</organism>
<dbReference type="RefSeq" id="XP_047739810.1">
    <property type="nucleotide sequence ID" value="XM_047883854.1"/>
</dbReference>
<dbReference type="SUPFAM" id="SSF140864">
    <property type="entry name" value="TROVE domain-like"/>
    <property type="match status" value="1"/>
</dbReference>
<keyword evidence="1" id="KW-1185">Reference proteome</keyword>
<dbReference type="PANTHER" id="PTHR14202">
    <property type="entry name" value="60 KDA RIBONUCLEOPROTEIN SSA/RO"/>
    <property type="match status" value="1"/>
</dbReference>
<evidence type="ECO:0000313" key="1">
    <source>
        <dbReference type="Proteomes" id="UP000694843"/>
    </source>
</evidence>
<dbReference type="OrthoDB" id="6335833at2759"/>
<accession>A0A979FRP2</accession>
<dbReference type="InterPro" id="IPR037214">
    <property type="entry name" value="TROVE_dom_sf"/>
</dbReference>
<name>A0A979FRP2_HYAAZ</name>
<dbReference type="Proteomes" id="UP000694843">
    <property type="component" value="Unplaced"/>
</dbReference>
<sequence length="467" mass="53133">MADEDPVEVPQEPLDYIAILKKSLLTGHAADHYPFGIPCVRLVDILTMKEKKLLNSKPQVDRNKVVQEINNLHKDFIRLTETVGNLVQDSRHEEVLQCLKDTMDNARPSWQMVFTCLSAVVKGSQSTPASAAAGYLLLPQLLKNSTMLFFFLQNLKLAKPNPKKAGFGRGLKTAIRRWYYQLTPEQLLLELWHRPHAYNWSHKDVMKLVHIQPEALPIGLQVIVFWFFNDLAKTKSKYAPVQDAAVYVNYIDNLVNKEHEGSLQFLRVEMLQKLEPTSQCRLVRTQDKLLRDSKGYPHLLEKLDSPSVIMASSDPSFIMTMTESSADADAYTSPPEPSEIQWSASHALVEQLQRSDLPKQVPPVNLIISANNMTRRIKNSLSPRGKQVWRGGVPLLVSPLRKQELYKTPIMAHLLEPLNLYSSLVHKAALEHSVASLFPDLYFVCEPNMQLRKFIDTMPGFNVHKQV</sequence>
<dbReference type="KEGG" id="hazt:108682897"/>